<protein>
    <submittedName>
        <fullName evidence="1">Uncharacterized protein</fullName>
    </submittedName>
</protein>
<name>A0A1H3CR39_9PSEU</name>
<proteinExistence type="predicted"/>
<dbReference type="RefSeq" id="WP_091289247.1">
    <property type="nucleotide sequence ID" value="NZ_FNON01000003.1"/>
</dbReference>
<dbReference type="OrthoDB" id="3690688at2"/>
<dbReference type="AlphaFoldDB" id="A0A1H3CR39"/>
<sequence>MSVDVDHQADLDRLLEHGPFPVALRAAIVASGLPLDRIRHHLALRGAAVSVPTLSLWQSGRRRPARAESLRALGHLEQVLGVRPGALAALLGPSKPRGRRADGVLAVSQHDLVAVDAGGRISTVHSRTVLLASGAGADRWTVSWELPDGQAPEVVAQRHCRVSRIDHDLDRRSLTAELVLDAPLADGESLTLEYLAVSGKTAGRGQFVRLLDRPTRDYVLEAGFETLPARCVRLHQPVEAPAARFRPLVPGPSGSVHLAEADVSGRIGIRWEI</sequence>
<reference evidence="1 2" key="1">
    <citation type="submission" date="2016-10" db="EMBL/GenBank/DDBJ databases">
        <authorList>
            <person name="de Groot N.N."/>
        </authorList>
    </citation>
    <scope>NUCLEOTIDE SEQUENCE [LARGE SCALE GENOMIC DNA]</scope>
    <source>
        <strain evidence="1 2">CPCC 202699</strain>
    </source>
</reference>
<evidence type="ECO:0000313" key="2">
    <source>
        <dbReference type="Proteomes" id="UP000199515"/>
    </source>
</evidence>
<evidence type="ECO:0000313" key="1">
    <source>
        <dbReference type="EMBL" id="SDX56702.1"/>
    </source>
</evidence>
<organism evidence="1 2">
    <name type="scientific">Amycolatopsis xylanica</name>
    <dbReference type="NCBI Taxonomy" id="589385"/>
    <lineage>
        <taxon>Bacteria</taxon>
        <taxon>Bacillati</taxon>
        <taxon>Actinomycetota</taxon>
        <taxon>Actinomycetes</taxon>
        <taxon>Pseudonocardiales</taxon>
        <taxon>Pseudonocardiaceae</taxon>
        <taxon>Amycolatopsis</taxon>
    </lineage>
</organism>
<dbReference type="EMBL" id="FNON01000003">
    <property type="protein sequence ID" value="SDX56702.1"/>
    <property type="molecule type" value="Genomic_DNA"/>
</dbReference>
<gene>
    <name evidence="1" type="ORF">SAMN05421504_103123</name>
</gene>
<keyword evidence="2" id="KW-1185">Reference proteome</keyword>
<accession>A0A1H3CR39</accession>
<dbReference type="Proteomes" id="UP000199515">
    <property type="component" value="Unassembled WGS sequence"/>
</dbReference>
<dbReference type="STRING" id="589385.SAMN05421504_103123"/>